<sequence>MSNVTRLPTKTGVPEAERPVHSVPANDLVAAGKRLRDAVPRASQGVWKRHKDRPDPLELLQASDVGRVPELIPIKYGRMLKSPFTFYRGAAGVMAADLATTPSMGVNVQACGDCHLLNFGGFATPERNIAFDINDFDETLPASWEWDVKRLVASFVLAARSNGLSNSAGRDAAVNCARSYRERLREVAEMSPLEAWYAHISAEDVIARLDDAGLKKRVRRRIDKAQEEGGSDVDYPKLAEMVGGQVHIKDQPPLIFHADATREEGFRDFLDKALAEYRETLPDDRRALLDRYRLVDVAIKVVGIGSVGRYCSIGLFMSSSNEPLFLQFKQAVASVLEPYAGKSLYSHSGQRVVQGQRLMQSSSDVFLGWLTGLEGRQVYVRQLRDAKIKPLVETFDRSMLAIYGELCGWALARAHGRASHPWLISGYLGSSDAFDVAMGNFAVAYADQAERDHAALKAAVSAGKIQVHVEEDR</sequence>
<protein>
    <submittedName>
        <fullName evidence="1">DUF2252 domain-containing protein</fullName>
    </submittedName>
</protein>
<evidence type="ECO:0000313" key="1">
    <source>
        <dbReference type="EMBL" id="MBU8876900.1"/>
    </source>
</evidence>
<dbReference type="RefSeq" id="WP_216966155.1">
    <property type="nucleotide sequence ID" value="NZ_JAHOPB010000003.1"/>
</dbReference>
<organism evidence="1 2">
    <name type="scientific">Reyranella humidisoli</name>
    <dbReference type="NCBI Taxonomy" id="2849149"/>
    <lineage>
        <taxon>Bacteria</taxon>
        <taxon>Pseudomonadati</taxon>
        <taxon>Pseudomonadota</taxon>
        <taxon>Alphaproteobacteria</taxon>
        <taxon>Hyphomicrobiales</taxon>
        <taxon>Reyranellaceae</taxon>
        <taxon>Reyranella</taxon>
    </lineage>
</organism>
<keyword evidence="2" id="KW-1185">Reference proteome</keyword>
<name>A0ABS6IUM2_9HYPH</name>
<dbReference type="PANTHER" id="PTHR39441">
    <property type="entry name" value="DUF2252 DOMAIN-CONTAINING PROTEIN"/>
    <property type="match status" value="1"/>
</dbReference>
<gene>
    <name evidence="1" type="ORF">KQ910_24210</name>
</gene>
<dbReference type="EMBL" id="JAHOPB010000003">
    <property type="protein sequence ID" value="MBU8876900.1"/>
    <property type="molecule type" value="Genomic_DNA"/>
</dbReference>
<evidence type="ECO:0000313" key="2">
    <source>
        <dbReference type="Proteomes" id="UP000727907"/>
    </source>
</evidence>
<dbReference type="PANTHER" id="PTHR39441:SF1">
    <property type="entry name" value="DUF2252 DOMAIN-CONTAINING PROTEIN"/>
    <property type="match status" value="1"/>
</dbReference>
<accession>A0ABS6IUM2</accession>
<dbReference type="Pfam" id="PF10009">
    <property type="entry name" value="DUF2252"/>
    <property type="match status" value="1"/>
</dbReference>
<dbReference type="InterPro" id="IPR018721">
    <property type="entry name" value="DUF2252"/>
</dbReference>
<dbReference type="Proteomes" id="UP000727907">
    <property type="component" value="Unassembled WGS sequence"/>
</dbReference>
<proteinExistence type="predicted"/>
<reference evidence="1 2" key="1">
    <citation type="submission" date="2021-06" db="EMBL/GenBank/DDBJ databases">
        <authorList>
            <person name="Lee D.H."/>
        </authorList>
    </citation>
    <scope>NUCLEOTIDE SEQUENCE [LARGE SCALE GENOMIC DNA]</scope>
    <source>
        <strain evidence="1 2">MMS21-HV4-11</strain>
    </source>
</reference>
<comment type="caution">
    <text evidence="1">The sequence shown here is derived from an EMBL/GenBank/DDBJ whole genome shotgun (WGS) entry which is preliminary data.</text>
</comment>